<protein>
    <recommendedName>
        <fullName evidence="3">Ribosomal subunit interface protein</fullName>
    </recommendedName>
</protein>
<sequence>MKLLDRADRLPWGARQTGAACCCAACSMEFPVTIPVDISFQGLPHSKAVEDAITHQITRLERLRSHITRCRVSLVQTARHQQQGRPFTVHVDVTTPLSDHISSTTAEEDPYLALREAFSHVERMLVEAAQRQHPGHGGRAAGQTESA</sequence>
<evidence type="ECO:0000313" key="1">
    <source>
        <dbReference type="EMBL" id="CAJ0779654.1"/>
    </source>
</evidence>
<proteinExistence type="predicted"/>
<name>A0ABN9IHY4_9RALS</name>
<dbReference type="InterPro" id="IPR003489">
    <property type="entry name" value="RHF/RaiA"/>
</dbReference>
<dbReference type="Proteomes" id="UP001189616">
    <property type="component" value="Unassembled WGS sequence"/>
</dbReference>
<evidence type="ECO:0008006" key="3">
    <source>
        <dbReference type="Google" id="ProtNLM"/>
    </source>
</evidence>
<dbReference type="Gene3D" id="3.30.160.100">
    <property type="entry name" value="Ribosome hibernation promotion factor-like"/>
    <property type="match status" value="1"/>
</dbReference>
<keyword evidence="2" id="KW-1185">Reference proteome</keyword>
<organism evidence="1 2">
    <name type="scientific">Ralstonia condita</name>
    <dbReference type="NCBI Taxonomy" id="3058600"/>
    <lineage>
        <taxon>Bacteria</taxon>
        <taxon>Pseudomonadati</taxon>
        <taxon>Pseudomonadota</taxon>
        <taxon>Betaproteobacteria</taxon>
        <taxon>Burkholderiales</taxon>
        <taxon>Burkholderiaceae</taxon>
        <taxon>Ralstonia</taxon>
    </lineage>
</organism>
<reference evidence="1 2" key="1">
    <citation type="submission" date="2023-07" db="EMBL/GenBank/DDBJ databases">
        <authorList>
            <person name="Peeters C."/>
        </authorList>
    </citation>
    <scope>NUCLEOTIDE SEQUENCE [LARGE SCALE GENOMIC DNA]</scope>
    <source>
        <strain evidence="1 2">LMG 7141</strain>
    </source>
</reference>
<dbReference type="EMBL" id="CATYWO010000001">
    <property type="protein sequence ID" value="CAJ0779654.1"/>
    <property type="molecule type" value="Genomic_DNA"/>
</dbReference>
<evidence type="ECO:0000313" key="2">
    <source>
        <dbReference type="Proteomes" id="UP001189616"/>
    </source>
</evidence>
<comment type="caution">
    <text evidence="1">The sequence shown here is derived from an EMBL/GenBank/DDBJ whole genome shotgun (WGS) entry which is preliminary data.</text>
</comment>
<dbReference type="SUPFAM" id="SSF69754">
    <property type="entry name" value="Ribosome binding protein Y (YfiA homologue)"/>
    <property type="match status" value="1"/>
</dbReference>
<dbReference type="InterPro" id="IPR036567">
    <property type="entry name" value="RHF-like"/>
</dbReference>
<gene>
    <name evidence="1" type="ORF">LMG7141_00913</name>
</gene>
<dbReference type="Pfam" id="PF02482">
    <property type="entry name" value="Ribosomal_S30AE"/>
    <property type="match status" value="1"/>
</dbReference>
<accession>A0ABN9IHY4</accession>